<dbReference type="PROSITE" id="PS50181">
    <property type="entry name" value="FBOX"/>
    <property type="match status" value="1"/>
</dbReference>
<dbReference type="SMART" id="SM00256">
    <property type="entry name" value="FBOX"/>
    <property type="match status" value="1"/>
</dbReference>
<gene>
    <name evidence="2" type="ORF">POPTR_001G224200</name>
</gene>
<dbReference type="PANTHER" id="PTHR31672:SF13">
    <property type="entry name" value="F-BOX PROTEIN CPR30-LIKE"/>
    <property type="match status" value="1"/>
</dbReference>
<organism evidence="2 3">
    <name type="scientific">Populus trichocarpa</name>
    <name type="common">Western balsam poplar</name>
    <name type="synonym">Populus balsamifera subsp. trichocarpa</name>
    <dbReference type="NCBI Taxonomy" id="3694"/>
    <lineage>
        <taxon>Eukaryota</taxon>
        <taxon>Viridiplantae</taxon>
        <taxon>Streptophyta</taxon>
        <taxon>Embryophyta</taxon>
        <taxon>Tracheophyta</taxon>
        <taxon>Spermatophyta</taxon>
        <taxon>Magnoliopsida</taxon>
        <taxon>eudicotyledons</taxon>
        <taxon>Gunneridae</taxon>
        <taxon>Pentapetalae</taxon>
        <taxon>rosids</taxon>
        <taxon>fabids</taxon>
        <taxon>Malpighiales</taxon>
        <taxon>Salicaceae</taxon>
        <taxon>Saliceae</taxon>
        <taxon>Populus</taxon>
    </lineage>
</organism>
<dbReference type="InterPro" id="IPR017451">
    <property type="entry name" value="F-box-assoc_interact_dom"/>
</dbReference>
<evidence type="ECO:0000313" key="3">
    <source>
        <dbReference type="Proteomes" id="UP000006729"/>
    </source>
</evidence>
<evidence type="ECO:0000259" key="1">
    <source>
        <dbReference type="PROSITE" id="PS50181"/>
    </source>
</evidence>
<dbReference type="SUPFAM" id="SSF81383">
    <property type="entry name" value="F-box domain"/>
    <property type="match status" value="1"/>
</dbReference>
<dbReference type="PANTHER" id="PTHR31672">
    <property type="entry name" value="BNACNNG10540D PROTEIN"/>
    <property type="match status" value="1"/>
</dbReference>
<dbReference type="Proteomes" id="UP000006729">
    <property type="component" value="Chromosome 1"/>
</dbReference>
<sequence length="391" mass="44738">MAKRYRTRLYERKCLEEPSSTPTLPAEIFVDILSRLPVEAMTQCKSVCKSWRDLLSTPYFARLHFAKAKPSSLLFCHCSGNKTKLYCCHIHSSRGSNINNAMVSMPTKFKLPKNTFRGKVVGSSNGLLCLSEIHRMKKKFYICNPITGEYIGIAGPKVEQGWHVFEPIGFFYNPQNQQCKILMPRVRVGYGNFPGSGQIFTLGSNSWRNIDIPGHLHLIRAVPLNGALHWISTRDDRHISSFDMENEQALSIALPDQVVMHTASLAGLGNFLCIFDNEYPEFNIWVMKEYGVEESWKHYTVKRSPNSHYRPVAIKEDASILLIQNSETLISYDPKTKKSRALYDQIGDRRFVYIHTPSLVPLKDILIGAGHYKILNVRKRKRCSTINFLEF</sequence>
<dbReference type="Pfam" id="PF12937">
    <property type="entry name" value="F-box-like"/>
    <property type="match status" value="1"/>
</dbReference>
<feature type="domain" description="F-box" evidence="1">
    <location>
        <begin position="18"/>
        <end position="63"/>
    </location>
</feature>
<proteinExistence type="predicted"/>
<dbReference type="AlphaFoldDB" id="A0A2K2C1Z0"/>
<dbReference type="InterPro" id="IPR013187">
    <property type="entry name" value="F-box-assoc_dom_typ3"/>
</dbReference>
<reference evidence="2 3" key="1">
    <citation type="journal article" date="2006" name="Science">
        <title>The genome of black cottonwood, Populus trichocarpa (Torr. &amp; Gray).</title>
        <authorList>
            <person name="Tuskan G.A."/>
            <person name="Difazio S."/>
            <person name="Jansson S."/>
            <person name="Bohlmann J."/>
            <person name="Grigoriev I."/>
            <person name="Hellsten U."/>
            <person name="Putnam N."/>
            <person name="Ralph S."/>
            <person name="Rombauts S."/>
            <person name="Salamov A."/>
            <person name="Schein J."/>
            <person name="Sterck L."/>
            <person name="Aerts A."/>
            <person name="Bhalerao R.R."/>
            <person name="Bhalerao R.P."/>
            <person name="Blaudez D."/>
            <person name="Boerjan W."/>
            <person name="Brun A."/>
            <person name="Brunner A."/>
            <person name="Busov V."/>
            <person name="Campbell M."/>
            <person name="Carlson J."/>
            <person name="Chalot M."/>
            <person name="Chapman J."/>
            <person name="Chen G.L."/>
            <person name="Cooper D."/>
            <person name="Coutinho P.M."/>
            <person name="Couturier J."/>
            <person name="Covert S."/>
            <person name="Cronk Q."/>
            <person name="Cunningham R."/>
            <person name="Davis J."/>
            <person name="Degroeve S."/>
            <person name="Dejardin A."/>
            <person name="Depamphilis C."/>
            <person name="Detter J."/>
            <person name="Dirks B."/>
            <person name="Dubchak I."/>
            <person name="Duplessis S."/>
            <person name="Ehlting J."/>
            <person name="Ellis B."/>
            <person name="Gendler K."/>
            <person name="Goodstein D."/>
            <person name="Gribskov M."/>
            <person name="Grimwood J."/>
            <person name="Groover A."/>
            <person name="Gunter L."/>
            <person name="Hamberger B."/>
            <person name="Heinze B."/>
            <person name="Helariutta Y."/>
            <person name="Henrissat B."/>
            <person name="Holligan D."/>
            <person name="Holt R."/>
            <person name="Huang W."/>
            <person name="Islam-Faridi N."/>
            <person name="Jones S."/>
            <person name="Jones-Rhoades M."/>
            <person name="Jorgensen R."/>
            <person name="Joshi C."/>
            <person name="Kangasjarvi J."/>
            <person name="Karlsson J."/>
            <person name="Kelleher C."/>
            <person name="Kirkpatrick R."/>
            <person name="Kirst M."/>
            <person name="Kohler A."/>
            <person name="Kalluri U."/>
            <person name="Larimer F."/>
            <person name="Leebens-Mack J."/>
            <person name="Leple J.C."/>
            <person name="Locascio P."/>
            <person name="Lou Y."/>
            <person name="Lucas S."/>
            <person name="Martin F."/>
            <person name="Montanini B."/>
            <person name="Napoli C."/>
            <person name="Nelson D.R."/>
            <person name="Nelson C."/>
            <person name="Nieminen K."/>
            <person name="Nilsson O."/>
            <person name="Pereda V."/>
            <person name="Peter G."/>
            <person name="Philippe R."/>
            <person name="Pilate G."/>
            <person name="Poliakov A."/>
            <person name="Razumovskaya J."/>
            <person name="Richardson P."/>
            <person name="Rinaldi C."/>
            <person name="Ritland K."/>
            <person name="Rouze P."/>
            <person name="Ryaboy D."/>
            <person name="Schmutz J."/>
            <person name="Schrader J."/>
            <person name="Segerman B."/>
            <person name="Shin H."/>
            <person name="Siddiqui A."/>
            <person name="Sterky F."/>
            <person name="Terry A."/>
            <person name="Tsai C.J."/>
            <person name="Uberbacher E."/>
            <person name="Unneberg P."/>
            <person name="Vahala J."/>
            <person name="Wall K."/>
            <person name="Wessler S."/>
            <person name="Yang G."/>
            <person name="Yin T."/>
            <person name="Douglas C."/>
            <person name="Marra M."/>
            <person name="Sandberg G."/>
            <person name="Van de Peer Y."/>
            <person name="Rokhsar D."/>
        </authorList>
    </citation>
    <scope>NUCLEOTIDE SEQUENCE [LARGE SCALE GENOMIC DNA]</scope>
    <source>
        <strain evidence="3">cv. Nisqually</strain>
    </source>
</reference>
<dbReference type="Pfam" id="PF08268">
    <property type="entry name" value="FBA_3"/>
    <property type="match status" value="1"/>
</dbReference>
<dbReference type="Gene3D" id="1.20.1280.50">
    <property type="match status" value="1"/>
</dbReference>
<protein>
    <recommendedName>
        <fullName evidence="1">F-box domain-containing protein</fullName>
    </recommendedName>
</protein>
<dbReference type="CDD" id="cd22157">
    <property type="entry name" value="F-box_AtFBW1-like"/>
    <property type="match status" value="1"/>
</dbReference>
<dbReference type="InterPro" id="IPR001810">
    <property type="entry name" value="F-box_dom"/>
</dbReference>
<accession>A0A2K2C1Z0</accession>
<dbReference type="InterPro" id="IPR036047">
    <property type="entry name" value="F-box-like_dom_sf"/>
</dbReference>
<name>A0A2K2C1Z0_POPTR</name>
<dbReference type="EMBL" id="CM009290">
    <property type="protein sequence ID" value="PNT56039.1"/>
    <property type="molecule type" value="Genomic_DNA"/>
</dbReference>
<evidence type="ECO:0000313" key="2">
    <source>
        <dbReference type="EMBL" id="PNT56039.1"/>
    </source>
</evidence>
<dbReference type="STRING" id="3694.A0A2K2C1Z0"/>
<keyword evidence="3" id="KW-1185">Reference proteome</keyword>
<dbReference type="NCBIfam" id="TIGR01640">
    <property type="entry name" value="F_box_assoc_1"/>
    <property type="match status" value="1"/>
</dbReference>
<dbReference type="InParanoid" id="A0A2K2C1Z0"/>
<dbReference type="InterPro" id="IPR050796">
    <property type="entry name" value="SCF_F-box_component"/>
</dbReference>